<evidence type="ECO:0000256" key="2">
    <source>
        <dbReference type="ARBA" id="ARBA00022980"/>
    </source>
</evidence>
<dbReference type="Proteomes" id="UP000177039">
    <property type="component" value="Unassembled WGS sequence"/>
</dbReference>
<comment type="caution">
    <text evidence="6">The sequence shown here is derived from an EMBL/GenBank/DDBJ whole genome shotgun (WGS) entry which is preliminary data.</text>
</comment>
<keyword evidence="2 4" id="KW-0689">Ribosomal protein</keyword>
<dbReference type="PANTHER" id="PTHR21349">
    <property type="entry name" value="50S RIBOSOMAL PROTEIN L21"/>
    <property type="match status" value="1"/>
</dbReference>
<dbReference type="InterPro" id="IPR036164">
    <property type="entry name" value="bL21-like_sf"/>
</dbReference>
<dbReference type="GO" id="GO:0005737">
    <property type="term" value="C:cytoplasm"/>
    <property type="evidence" value="ECO:0007669"/>
    <property type="project" value="UniProtKB-ARBA"/>
</dbReference>
<comment type="similarity">
    <text evidence="1 4 5">Belongs to the bacterial ribosomal protein bL21 family.</text>
</comment>
<dbReference type="GO" id="GO:0005840">
    <property type="term" value="C:ribosome"/>
    <property type="evidence" value="ECO:0007669"/>
    <property type="project" value="UniProtKB-KW"/>
</dbReference>
<comment type="subunit">
    <text evidence="4">Part of the 50S ribosomal subunit. Contacts protein L20.</text>
</comment>
<accession>A0A1F5H3G9</accession>
<gene>
    <name evidence="4" type="primary">rplU</name>
    <name evidence="6" type="ORF">A3B54_05500</name>
</gene>
<evidence type="ECO:0000256" key="4">
    <source>
        <dbReference type="HAMAP-Rule" id="MF_01363"/>
    </source>
</evidence>
<proteinExistence type="inferred from homology"/>
<dbReference type="GO" id="GO:1990904">
    <property type="term" value="C:ribonucleoprotein complex"/>
    <property type="evidence" value="ECO:0007669"/>
    <property type="project" value="UniProtKB-KW"/>
</dbReference>
<reference evidence="6 7" key="1">
    <citation type="journal article" date="2016" name="Nat. Commun.">
        <title>Thousands of microbial genomes shed light on interconnected biogeochemical processes in an aquifer system.</title>
        <authorList>
            <person name="Anantharaman K."/>
            <person name="Brown C.T."/>
            <person name="Hug L.A."/>
            <person name="Sharon I."/>
            <person name="Castelle C.J."/>
            <person name="Probst A.J."/>
            <person name="Thomas B.C."/>
            <person name="Singh A."/>
            <person name="Wilkins M.J."/>
            <person name="Karaoz U."/>
            <person name="Brodie E.L."/>
            <person name="Williams K.H."/>
            <person name="Hubbard S.S."/>
            <person name="Banfield J.F."/>
        </authorList>
    </citation>
    <scope>NUCLEOTIDE SEQUENCE [LARGE SCALE GENOMIC DNA]</scope>
</reference>
<keyword evidence="3 4" id="KW-0687">Ribonucleoprotein</keyword>
<keyword evidence="4 5" id="KW-0694">RNA-binding</keyword>
<dbReference type="SUPFAM" id="SSF141091">
    <property type="entry name" value="L21p-like"/>
    <property type="match status" value="1"/>
</dbReference>
<dbReference type="EMBL" id="MFBT01000034">
    <property type="protein sequence ID" value="OGD98609.1"/>
    <property type="molecule type" value="Genomic_DNA"/>
</dbReference>
<evidence type="ECO:0000256" key="3">
    <source>
        <dbReference type="ARBA" id="ARBA00023274"/>
    </source>
</evidence>
<protein>
    <recommendedName>
        <fullName evidence="4">Large ribosomal subunit protein bL21</fullName>
    </recommendedName>
</protein>
<dbReference type="NCBIfam" id="TIGR00061">
    <property type="entry name" value="L21"/>
    <property type="match status" value="1"/>
</dbReference>
<evidence type="ECO:0000313" key="6">
    <source>
        <dbReference type="EMBL" id="OGD98609.1"/>
    </source>
</evidence>
<dbReference type="AlphaFoldDB" id="A0A1F5H3G9"/>
<dbReference type="Pfam" id="PF00829">
    <property type="entry name" value="Ribosomal_L21p"/>
    <property type="match status" value="1"/>
</dbReference>
<sequence>MNRWAVIKTGGKQYKVVEGEVIHIEKLAVDKDPVITFKDVLLAKNERGLVLGKPIIAGAKVQAKVLKKQKGAKIRVVKFKSKSRYLKTYGHRQTRMKVLIEKIQLQ</sequence>
<evidence type="ECO:0000256" key="5">
    <source>
        <dbReference type="RuleBase" id="RU000562"/>
    </source>
</evidence>
<evidence type="ECO:0000313" key="7">
    <source>
        <dbReference type="Proteomes" id="UP000177039"/>
    </source>
</evidence>
<dbReference type="PANTHER" id="PTHR21349:SF0">
    <property type="entry name" value="LARGE RIBOSOMAL SUBUNIT PROTEIN BL21M"/>
    <property type="match status" value="1"/>
</dbReference>
<dbReference type="GO" id="GO:0003735">
    <property type="term" value="F:structural constituent of ribosome"/>
    <property type="evidence" value="ECO:0007669"/>
    <property type="project" value="InterPro"/>
</dbReference>
<dbReference type="HAMAP" id="MF_01363">
    <property type="entry name" value="Ribosomal_bL21"/>
    <property type="match status" value="1"/>
</dbReference>
<dbReference type="InterPro" id="IPR028909">
    <property type="entry name" value="bL21-like"/>
</dbReference>
<dbReference type="GO" id="GO:0019843">
    <property type="term" value="F:rRNA binding"/>
    <property type="evidence" value="ECO:0007669"/>
    <property type="project" value="UniProtKB-UniRule"/>
</dbReference>
<organism evidence="6 7">
    <name type="scientific">Candidatus Curtissbacteria bacterium RIFCSPLOWO2_01_FULL_42_50</name>
    <dbReference type="NCBI Taxonomy" id="1797730"/>
    <lineage>
        <taxon>Bacteria</taxon>
        <taxon>Candidatus Curtissiibacteriota</taxon>
    </lineage>
</organism>
<evidence type="ECO:0000256" key="1">
    <source>
        <dbReference type="ARBA" id="ARBA00008563"/>
    </source>
</evidence>
<dbReference type="InterPro" id="IPR001787">
    <property type="entry name" value="Ribosomal_bL21"/>
</dbReference>
<name>A0A1F5H3G9_9BACT</name>
<comment type="function">
    <text evidence="4 5">This protein binds to 23S rRNA in the presence of protein L20.</text>
</comment>
<keyword evidence="4 5" id="KW-0699">rRNA-binding</keyword>
<dbReference type="GO" id="GO:0006412">
    <property type="term" value="P:translation"/>
    <property type="evidence" value="ECO:0007669"/>
    <property type="project" value="UniProtKB-UniRule"/>
</dbReference>